<proteinExistence type="predicted"/>
<organism evidence="2 3">
    <name type="scientific">Vigna unguiculata</name>
    <name type="common">Cowpea</name>
    <dbReference type="NCBI Taxonomy" id="3917"/>
    <lineage>
        <taxon>Eukaryota</taxon>
        <taxon>Viridiplantae</taxon>
        <taxon>Streptophyta</taxon>
        <taxon>Embryophyta</taxon>
        <taxon>Tracheophyta</taxon>
        <taxon>Spermatophyta</taxon>
        <taxon>Magnoliopsida</taxon>
        <taxon>eudicotyledons</taxon>
        <taxon>Gunneridae</taxon>
        <taxon>Pentapetalae</taxon>
        <taxon>rosids</taxon>
        <taxon>fabids</taxon>
        <taxon>Fabales</taxon>
        <taxon>Fabaceae</taxon>
        <taxon>Papilionoideae</taxon>
        <taxon>50 kb inversion clade</taxon>
        <taxon>NPAAA clade</taxon>
        <taxon>indigoferoid/millettioid clade</taxon>
        <taxon>Phaseoleae</taxon>
        <taxon>Vigna</taxon>
    </lineage>
</organism>
<name>A0A4D6KLB9_VIGUN</name>
<keyword evidence="3" id="KW-1185">Reference proteome</keyword>
<dbReference type="Proteomes" id="UP000501690">
    <property type="component" value="Linkage Group LG1"/>
</dbReference>
<dbReference type="EMBL" id="CP039345">
    <property type="protein sequence ID" value="QCD78262.1"/>
    <property type="molecule type" value="Genomic_DNA"/>
</dbReference>
<reference evidence="2 3" key="1">
    <citation type="submission" date="2019-04" db="EMBL/GenBank/DDBJ databases">
        <title>An improved genome assembly and genetic linkage map for asparagus bean, Vigna unguiculata ssp. sesquipedialis.</title>
        <authorList>
            <person name="Xia Q."/>
            <person name="Zhang R."/>
            <person name="Dong Y."/>
        </authorList>
    </citation>
    <scope>NUCLEOTIDE SEQUENCE [LARGE SCALE GENOMIC DNA]</scope>
    <source>
        <tissue evidence="2">Leaf</tissue>
    </source>
</reference>
<feature type="region of interest" description="Disordered" evidence="1">
    <location>
        <begin position="100"/>
        <end position="138"/>
    </location>
</feature>
<dbReference type="AlphaFoldDB" id="A0A4D6KLB9"/>
<sequence>MVFQNEDMFGFEKTLLKRDAAAVGHNGDGDDEKLGIGKLVEGPNSGLQWLEREEDSGPFSAKRAREKKKHEKKHKSTVVLAIKKRITDPFDDKAKVRLVGGNHRQPIYTSSGSEHSVNDFIEDNDDSDNNSAMNEFDS</sequence>
<evidence type="ECO:0000313" key="3">
    <source>
        <dbReference type="Proteomes" id="UP000501690"/>
    </source>
</evidence>
<evidence type="ECO:0000256" key="1">
    <source>
        <dbReference type="SAM" id="MobiDB-lite"/>
    </source>
</evidence>
<feature type="region of interest" description="Disordered" evidence="1">
    <location>
        <begin position="51"/>
        <end position="76"/>
    </location>
</feature>
<evidence type="ECO:0000313" key="2">
    <source>
        <dbReference type="EMBL" id="QCD78262.1"/>
    </source>
</evidence>
<feature type="compositionally biased region" description="Basic residues" evidence="1">
    <location>
        <begin position="62"/>
        <end position="76"/>
    </location>
</feature>
<protein>
    <submittedName>
        <fullName evidence="2">Uncharacterized protein</fullName>
    </submittedName>
</protein>
<accession>A0A4D6KLB9</accession>
<gene>
    <name evidence="2" type="ORF">DEO72_LG1g1894</name>
</gene>